<dbReference type="GO" id="GO:0003700">
    <property type="term" value="F:DNA-binding transcription factor activity"/>
    <property type="evidence" value="ECO:0007669"/>
    <property type="project" value="InterPro"/>
</dbReference>
<dbReference type="Proteomes" id="UP000238479">
    <property type="component" value="Chromosome 1"/>
</dbReference>
<evidence type="ECO:0000256" key="3">
    <source>
        <dbReference type="ARBA" id="ARBA00022737"/>
    </source>
</evidence>
<keyword evidence="3" id="KW-0677">Repeat</keyword>
<comment type="caution">
    <text evidence="10">The sequence shown here is derived from an EMBL/GenBank/DDBJ whole genome shotgun (WGS) entry which is preliminary data.</text>
</comment>
<dbReference type="Gramene" id="PRQ57591">
    <property type="protein sequence ID" value="PRQ57591"/>
    <property type="gene ID" value="RchiOBHm_Chr1g0350001"/>
</dbReference>
<dbReference type="Pfam" id="PF03106">
    <property type="entry name" value="WRKY"/>
    <property type="match status" value="1"/>
</dbReference>
<evidence type="ECO:0000313" key="11">
    <source>
        <dbReference type="Proteomes" id="UP000238479"/>
    </source>
</evidence>
<dbReference type="InterPro" id="IPR032675">
    <property type="entry name" value="LRR_dom_sf"/>
</dbReference>
<sequence>MAAPLSSWPSSIEDRCTVVVHLDLSRCNLMELSDAIAHFSSLKALTLSGNDNLESLPAIMNELASLEKLELDGCKRLRSIPELSSTISYINAHDCTALESVSTPQSPYDIGRCFIFSNCSQLVQKDVFRDIVETHLPPQGNPSRPLYVSFPGSEIPQWFTHQCRGSSVTAKLPPNWFDKKFLGFTICAFTNKPQEIVSSIISSPFPYFKLTARCFCTFKGDHCEYRFSFYLFDIHSVDFGRPWVESNHRCWLESNHMLVGYVPWSESGMIKREEVNERRYTEAKFEIQLHYESSKRSDQCIEKCGVRFVFDDNEEDSGESMVEVDNSERSFQGCSAEPNGSDITGDTSDEDEQYLKLLSEVFKGANRPPSYIKIEDNDLSGKRKTLERWTKKVRVTSGLMQGSVDDGFNWSWNSSGIDGQAGYCSERVQPRCWAKAIKPTHDDPTIFQMTYVGRHTCWKFQPMLTHQVGVTPDMRIEGPFDGFTWGKYDQTDIPGAEYPRVYYYVCTPQNVKGCMAIKEVKHSSDKKILKITYRGKHTCIEASDSIAGWFERLNSKGSVESSFHEQVPLSPSSPGANSQDMSNRKEVTAKKSKGEEVAELEVEKTEKKKKKKKKDKDNGVLGSSDGEKSVKVKRHKGKEEAGSPQTEKSAKMKKKKNKEAQDHGADAATDNGKGDGEADKSGKKKKEKKKRKQEEITDSPVSVPAKKSKGEEAAELKVEKTEKKKKKKDKDNGVLDCSDGEKSVNVKKHKDKEEAG</sequence>
<organism evidence="10 11">
    <name type="scientific">Rosa chinensis</name>
    <name type="common">China rose</name>
    <dbReference type="NCBI Taxonomy" id="74649"/>
    <lineage>
        <taxon>Eukaryota</taxon>
        <taxon>Viridiplantae</taxon>
        <taxon>Streptophyta</taxon>
        <taxon>Embryophyta</taxon>
        <taxon>Tracheophyta</taxon>
        <taxon>Spermatophyta</taxon>
        <taxon>Magnoliopsida</taxon>
        <taxon>eudicotyledons</taxon>
        <taxon>Gunneridae</taxon>
        <taxon>Pentapetalae</taxon>
        <taxon>rosids</taxon>
        <taxon>fabids</taxon>
        <taxon>Rosales</taxon>
        <taxon>Rosaceae</taxon>
        <taxon>Rosoideae</taxon>
        <taxon>Rosoideae incertae sedis</taxon>
        <taxon>Rosa</taxon>
    </lineage>
</organism>
<dbReference type="PANTHER" id="PTHR32096:SF146">
    <property type="entry name" value="WRKY TRANSCRIPTION FACTOR 19-RELATED"/>
    <property type="match status" value="1"/>
</dbReference>
<feature type="compositionally biased region" description="Basic and acidic residues" evidence="8">
    <location>
        <begin position="729"/>
        <end position="744"/>
    </location>
</feature>
<evidence type="ECO:0000259" key="9">
    <source>
        <dbReference type="PROSITE" id="PS50811"/>
    </source>
</evidence>
<evidence type="ECO:0000313" key="10">
    <source>
        <dbReference type="EMBL" id="PRQ57591.1"/>
    </source>
</evidence>
<dbReference type="AlphaFoldDB" id="A0A2P6SFY5"/>
<accession>A0A2P6SFY5</accession>
<dbReference type="SMART" id="SM00774">
    <property type="entry name" value="WRKY"/>
    <property type="match status" value="1"/>
</dbReference>
<keyword evidence="5" id="KW-0238">DNA-binding</keyword>
<protein>
    <submittedName>
        <fullName evidence="10">Putative transcription factor WRKY family</fullName>
    </submittedName>
</protein>
<dbReference type="InterPro" id="IPR003657">
    <property type="entry name" value="WRKY_dom"/>
</dbReference>
<dbReference type="Pfam" id="PF20160">
    <property type="entry name" value="C-JID"/>
    <property type="match status" value="1"/>
</dbReference>
<gene>
    <name evidence="10" type="ORF">RchiOBHm_Chr1g0350001</name>
</gene>
<comment type="subcellular location">
    <subcellularLocation>
        <location evidence="1">Nucleus</location>
    </subcellularLocation>
</comment>
<keyword evidence="2" id="KW-0433">Leucine-rich repeat</keyword>
<evidence type="ECO:0000256" key="7">
    <source>
        <dbReference type="ARBA" id="ARBA00023242"/>
    </source>
</evidence>
<feature type="compositionally biased region" description="Basic and acidic residues" evidence="8">
    <location>
        <begin position="708"/>
        <end position="722"/>
    </location>
</feature>
<feature type="compositionally biased region" description="Basic residues" evidence="8">
    <location>
        <begin position="682"/>
        <end position="691"/>
    </location>
</feature>
<dbReference type="InterPro" id="IPR045344">
    <property type="entry name" value="C-JID"/>
</dbReference>
<reference evidence="10 11" key="1">
    <citation type="journal article" date="2018" name="Nat. Genet.">
        <title>The Rosa genome provides new insights in the design of modern roses.</title>
        <authorList>
            <person name="Bendahmane M."/>
        </authorList>
    </citation>
    <scope>NUCLEOTIDE SEQUENCE [LARGE SCALE GENOMIC DNA]</scope>
    <source>
        <strain evidence="11">cv. Old Blush</strain>
    </source>
</reference>
<dbReference type="Gene3D" id="2.20.25.80">
    <property type="entry name" value="WRKY domain"/>
    <property type="match status" value="1"/>
</dbReference>
<evidence type="ECO:0000256" key="8">
    <source>
        <dbReference type="SAM" id="MobiDB-lite"/>
    </source>
</evidence>
<feature type="compositionally biased region" description="Basic and acidic residues" evidence="8">
    <location>
        <begin position="582"/>
        <end position="606"/>
    </location>
</feature>
<dbReference type="InterPro" id="IPR036576">
    <property type="entry name" value="WRKY_dom_sf"/>
</dbReference>
<name>A0A2P6SFY5_ROSCH</name>
<feature type="domain" description="WRKY" evidence="9">
    <location>
        <begin position="481"/>
        <end position="537"/>
    </location>
</feature>
<dbReference type="GO" id="GO:0005634">
    <property type="term" value="C:nucleus"/>
    <property type="evidence" value="ECO:0007669"/>
    <property type="project" value="UniProtKB-SubCell"/>
</dbReference>
<evidence type="ECO:0000256" key="4">
    <source>
        <dbReference type="ARBA" id="ARBA00023015"/>
    </source>
</evidence>
<keyword evidence="7" id="KW-0539">Nucleus</keyword>
<keyword evidence="6" id="KW-0804">Transcription</keyword>
<feature type="region of interest" description="Disordered" evidence="8">
    <location>
        <begin position="323"/>
        <end position="347"/>
    </location>
</feature>
<dbReference type="SUPFAM" id="SSF118290">
    <property type="entry name" value="WRKY DNA-binding domain"/>
    <property type="match status" value="1"/>
</dbReference>
<evidence type="ECO:0000256" key="5">
    <source>
        <dbReference type="ARBA" id="ARBA00023125"/>
    </source>
</evidence>
<dbReference type="PROSITE" id="PS50811">
    <property type="entry name" value="WRKY"/>
    <property type="match status" value="1"/>
</dbReference>
<proteinExistence type="predicted"/>
<feature type="compositionally biased region" description="Basic and acidic residues" evidence="8">
    <location>
        <begin position="672"/>
        <end position="681"/>
    </location>
</feature>
<dbReference type="PANTHER" id="PTHR32096">
    <property type="entry name" value="WRKY TRANSCRIPTION FACTOR 30-RELATED-RELATED"/>
    <property type="match status" value="1"/>
</dbReference>
<keyword evidence="11" id="KW-1185">Reference proteome</keyword>
<dbReference type="InterPro" id="IPR044810">
    <property type="entry name" value="WRKY_plant"/>
</dbReference>
<feature type="region of interest" description="Disordered" evidence="8">
    <location>
        <begin position="561"/>
        <end position="756"/>
    </location>
</feature>
<dbReference type="Gene3D" id="3.80.10.10">
    <property type="entry name" value="Ribonuclease Inhibitor"/>
    <property type="match status" value="1"/>
</dbReference>
<dbReference type="GO" id="GO:0000976">
    <property type="term" value="F:transcription cis-regulatory region binding"/>
    <property type="evidence" value="ECO:0007669"/>
    <property type="project" value="TreeGrafter"/>
</dbReference>
<evidence type="ECO:0000256" key="6">
    <source>
        <dbReference type="ARBA" id="ARBA00023163"/>
    </source>
</evidence>
<evidence type="ECO:0000256" key="1">
    <source>
        <dbReference type="ARBA" id="ARBA00004123"/>
    </source>
</evidence>
<evidence type="ECO:0000256" key="2">
    <source>
        <dbReference type="ARBA" id="ARBA00022614"/>
    </source>
</evidence>
<dbReference type="EMBL" id="PDCK01000039">
    <property type="protein sequence ID" value="PRQ57591.1"/>
    <property type="molecule type" value="Genomic_DNA"/>
</dbReference>
<feature type="compositionally biased region" description="Polar residues" evidence="8">
    <location>
        <begin position="569"/>
        <end position="581"/>
    </location>
</feature>
<keyword evidence="4" id="KW-0805">Transcription regulation</keyword>
<dbReference type="SUPFAM" id="SSF52058">
    <property type="entry name" value="L domain-like"/>
    <property type="match status" value="1"/>
</dbReference>